<dbReference type="InterPro" id="IPR029063">
    <property type="entry name" value="SAM-dependent_MTases_sf"/>
</dbReference>
<dbReference type="SUPFAM" id="SSF53335">
    <property type="entry name" value="S-adenosyl-L-methionine-dependent methyltransferases"/>
    <property type="match status" value="1"/>
</dbReference>
<comment type="caution">
    <text evidence="3">The sequence shown here is derived from an EMBL/GenBank/DDBJ whole genome shotgun (WGS) entry which is preliminary data.</text>
</comment>
<keyword evidence="3" id="KW-0808">Transferase</keyword>
<dbReference type="Proteomes" id="UP000020529">
    <property type="component" value="Unassembled WGS sequence"/>
</dbReference>
<accession>A0A015SQ41</accession>
<gene>
    <name evidence="3" type="ORF">M124_3889</name>
</gene>
<dbReference type="PATRIC" id="fig|1339315.3.peg.4521"/>
<feature type="domain" description="PG-1098 ferredoxin-like" evidence="2">
    <location>
        <begin position="283"/>
        <end position="326"/>
    </location>
</feature>
<dbReference type="EMBL" id="JGCY01000407">
    <property type="protein sequence ID" value="EXY72372.1"/>
    <property type="molecule type" value="Genomic_DNA"/>
</dbReference>
<dbReference type="Pfam" id="PF01135">
    <property type="entry name" value="PCMT"/>
    <property type="match status" value="1"/>
</dbReference>
<evidence type="ECO:0000259" key="1">
    <source>
        <dbReference type="Pfam" id="PF18096"/>
    </source>
</evidence>
<dbReference type="Pfam" id="PF18096">
    <property type="entry name" value="Thump_like"/>
    <property type="match status" value="1"/>
</dbReference>
<reference evidence="3 4" key="1">
    <citation type="submission" date="2014-02" db="EMBL/GenBank/DDBJ databases">
        <authorList>
            <person name="Sears C."/>
            <person name="Carroll K."/>
            <person name="Sack B.R."/>
            <person name="Qadri F."/>
            <person name="Myers L.L."/>
            <person name="Chung G.-T."/>
            <person name="Escheverria P."/>
            <person name="Fraser C.M."/>
            <person name="Sadzewicz L."/>
            <person name="Shefchek K.A."/>
            <person name="Tallon L."/>
            <person name="Das S.P."/>
            <person name="Daugherty S."/>
            <person name="Mongodin E.F."/>
        </authorList>
    </citation>
    <scope>NUCLEOTIDE SEQUENCE [LARGE SCALE GENOMIC DNA]</scope>
    <source>
        <strain evidence="4">3988T(B)14</strain>
    </source>
</reference>
<protein>
    <submittedName>
        <fullName evidence="3">O-methyltransferase</fullName>
    </submittedName>
</protein>
<dbReference type="Pfam" id="PF22013">
    <property type="entry name" value="PG_1098_Fer"/>
    <property type="match status" value="1"/>
</dbReference>
<evidence type="ECO:0000259" key="2">
    <source>
        <dbReference type="Pfam" id="PF22013"/>
    </source>
</evidence>
<dbReference type="AlphaFoldDB" id="A0A015SQ41"/>
<dbReference type="InterPro" id="IPR041497">
    <property type="entry name" value="Thump-like"/>
</dbReference>
<dbReference type="GO" id="GO:0008168">
    <property type="term" value="F:methyltransferase activity"/>
    <property type="evidence" value="ECO:0007669"/>
    <property type="project" value="UniProtKB-KW"/>
</dbReference>
<name>A0A015SQ41_BACFG</name>
<dbReference type="InterPro" id="IPR054168">
    <property type="entry name" value="PG_1098_Fer"/>
</dbReference>
<evidence type="ECO:0000313" key="3">
    <source>
        <dbReference type="EMBL" id="EXY72372.1"/>
    </source>
</evidence>
<dbReference type="Gene3D" id="1.10.10.1110">
    <property type="entry name" value="Methyltransferase PG1098, N-terminal domain"/>
    <property type="match status" value="1"/>
</dbReference>
<keyword evidence="3" id="KW-0489">Methyltransferase</keyword>
<dbReference type="Gene3D" id="3.40.50.150">
    <property type="entry name" value="Vaccinia Virus protein VP39"/>
    <property type="match status" value="1"/>
</dbReference>
<organism evidence="3 4">
    <name type="scientific">Bacteroides fragilis str. 3988T(B)14</name>
    <dbReference type="NCBI Taxonomy" id="1339315"/>
    <lineage>
        <taxon>Bacteria</taxon>
        <taxon>Pseudomonadati</taxon>
        <taxon>Bacteroidota</taxon>
        <taxon>Bacteroidia</taxon>
        <taxon>Bacteroidales</taxon>
        <taxon>Bacteroidaceae</taxon>
        <taxon>Bacteroides</taxon>
    </lineage>
</organism>
<dbReference type="RefSeq" id="WP_005802082.1">
    <property type="nucleotide sequence ID" value="NZ_JGCY01000407.1"/>
</dbReference>
<feature type="domain" description="THUMP-like" evidence="1">
    <location>
        <begin position="327"/>
        <end position="398"/>
    </location>
</feature>
<proteinExistence type="predicted"/>
<dbReference type="SMR" id="A0A015SQ41"/>
<dbReference type="GO" id="GO:0032259">
    <property type="term" value="P:methylation"/>
    <property type="evidence" value="ECO:0007669"/>
    <property type="project" value="UniProtKB-KW"/>
</dbReference>
<sequence length="399" mass="44883">MYLSPETILFIREHRNDDVHSLALQAKRYPQVDMPLAIVQIAGWQATVSKIPSWHATEGLLYPRHLSLEQCSSEVTALYKASLVHGEGLVDLTGGFGIDCAFLATQFKTVTYIERQEELCELAMHNFPLLGLKHIRVQNGDGVEYLQQMPAVDCIFLDPARRNEHGGKTVAISDCEPNVATLEKLLLEKGKQVMIKLSPMLDLSLAIRDMQHVSEAHIVSVNNECKELLLLLRPGDDSPEIPSAMSQPIVCINFANQEIQRFVFTRESEQATECSYTHEIGTYLYEPNASILKAGAFRSIASSFHLSKLHANSHLYTSNERIEKFPGRIFRITGYSGLNKKELKNILNGLDKANITTRNFPQSVAELRKRLKLTDGGDIYLFATTLNDERKIIIRCEKA</sequence>
<evidence type="ECO:0000313" key="4">
    <source>
        <dbReference type="Proteomes" id="UP000020529"/>
    </source>
</evidence>